<reference evidence="1 2" key="1">
    <citation type="journal article" date="2022" name="Front. Microbiol.">
        <title>Identification and characterization of a novel class of self-sufficient cytochrome P450 hydroxylase involved in cyclohexanecarboxylate degradation in Paraburkholderia terrae strain KU-64.</title>
        <authorList>
            <person name="Yamamoto T."/>
            <person name="Hasegawa Y."/>
            <person name="Iwaki H."/>
        </authorList>
    </citation>
    <scope>NUCLEOTIDE SEQUENCE [LARGE SCALE GENOMIC DNA]</scope>
    <source>
        <strain evidence="1 2">KU-64</strain>
    </source>
</reference>
<dbReference type="Proteomes" id="UP001319874">
    <property type="component" value="Chromosome 4"/>
</dbReference>
<sequence>MSRPSPSCHPCQSSLAAIAIVVRIVQIEIGTSRLQVHYLSELTRDIGFAVESGQGHSIRFPTTNGPYDMRLGCAQLAAFIDRLEKRGVTIGEHWKPDSPWKSALLSTPCSCGLTNGANGSCRRVLP</sequence>
<protein>
    <submittedName>
        <fullName evidence="1">Uncharacterized protein</fullName>
    </submittedName>
</protein>
<keyword evidence="2" id="KW-1185">Reference proteome</keyword>
<dbReference type="RefSeq" id="WP_229517084.1">
    <property type="nucleotide sequence ID" value="NZ_AP024958.1"/>
</dbReference>
<proteinExistence type="predicted"/>
<gene>
    <name evidence="1" type="ORF">PTKU64_86300</name>
</gene>
<organism evidence="1 2">
    <name type="scientific">Paraburkholderia terrae</name>
    <dbReference type="NCBI Taxonomy" id="311230"/>
    <lineage>
        <taxon>Bacteria</taxon>
        <taxon>Pseudomonadati</taxon>
        <taxon>Pseudomonadota</taxon>
        <taxon>Betaproteobacteria</taxon>
        <taxon>Burkholderiales</taxon>
        <taxon>Burkholderiaceae</taxon>
        <taxon>Paraburkholderia</taxon>
    </lineage>
</organism>
<evidence type="ECO:0000313" key="2">
    <source>
        <dbReference type="Proteomes" id="UP001319874"/>
    </source>
</evidence>
<dbReference type="EMBL" id="AP024958">
    <property type="protein sequence ID" value="BCZ84955.1"/>
    <property type="molecule type" value="Genomic_DNA"/>
</dbReference>
<name>A0ABM7U0U5_9BURK</name>
<accession>A0ABM7U0U5</accession>
<evidence type="ECO:0000313" key="1">
    <source>
        <dbReference type="EMBL" id="BCZ84955.1"/>
    </source>
</evidence>